<protein>
    <submittedName>
        <fullName evidence="1">Uncharacterized protein</fullName>
    </submittedName>
</protein>
<dbReference type="AlphaFoldDB" id="A0AAD5QZP6"/>
<dbReference type="Proteomes" id="UP001196413">
    <property type="component" value="Unassembled WGS sequence"/>
</dbReference>
<sequence>MVDRLSTQEDLEEVKAFLSDKKLELDKHRLDQIFDQIELNIQWRRLNEEPLRLWLHDWDEKRRVVNRRRRHHYHLR</sequence>
<reference evidence="1" key="1">
    <citation type="submission" date="2021-06" db="EMBL/GenBank/DDBJ databases">
        <title>Parelaphostrongylus tenuis whole genome reference sequence.</title>
        <authorList>
            <person name="Garwood T.J."/>
            <person name="Larsen P.A."/>
            <person name="Fountain-Jones N.M."/>
            <person name="Garbe J.R."/>
            <person name="Macchietto M.G."/>
            <person name="Kania S.A."/>
            <person name="Gerhold R.W."/>
            <person name="Richards J.E."/>
            <person name="Wolf T.M."/>
        </authorList>
    </citation>
    <scope>NUCLEOTIDE SEQUENCE</scope>
    <source>
        <strain evidence="1">MNPRO001-30</strain>
        <tissue evidence="1">Meninges</tissue>
    </source>
</reference>
<name>A0AAD5QZP6_PARTN</name>
<keyword evidence="2" id="KW-1185">Reference proteome</keyword>
<accession>A0AAD5QZP6</accession>
<proteinExistence type="predicted"/>
<gene>
    <name evidence="1" type="ORF">KIN20_027428</name>
</gene>
<evidence type="ECO:0000313" key="1">
    <source>
        <dbReference type="EMBL" id="KAJ1366686.1"/>
    </source>
</evidence>
<dbReference type="EMBL" id="JAHQIW010005646">
    <property type="protein sequence ID" value="KAJ1366686.1"/>
    <property type="molecule type" value="Genomic_DNA"/>
</dbReference>
<evidence type="ECO:0000313" key="2">
    <source>
        <dbReference type="Proteomes" id="UP001196413"/>
    </source>
</evidence>
<organism evidence="1 2">
    <name type="scientific">Parelaphostrongylus tenuis</name>
    <name type="common">Meningeal worm</name>
    <dbReference type="NCBI Taxonomy" id="148309"/>
    <lineage>
        <taxon>Eukaryota</taxon>
        <taxon>Metazoa</taxon>
        <taxon>Ecdysozoa</taxon>
        <taxon>Nematoda</taxon>
        <taxon>Chromadorea</taxon>
        <taxon>Rhabditida</taxon>
        <taxon>Rhabditina</taxon>
        <taxon>Rhabditomorpha</taxon>
        <taxon>Strongyloidea</taxon>
        <taxon>Metastrongylidae</taxon>
        <taxon>Parelaphostrongylus</taxon>
    </lineage>
</organism>
<dbReference type="Gene3D" id="1.25.50.20">
    <property type="match status" value="1"/>
</dbReference>
<comment type="caution">
    <text evidence="1">The sequence shown here is derived from an EMBL/GenBank/DDBJ whole genome shotgun (WGS) entry which is preliminary data.</text>
</comment>